<gene>
    <name evidence="8" type="ORF">BU26DRAFT_434940</name>
</gene>
<evidence type="ECO:0000313" key="9">
    <source>
        <dbReference type="Proteomes" id="UP000800094"/>
    </source>
</evidence>
<dbReference type="Pfam" id="PF01565">
    <property type="entry name" value="FAD_binding_4"/>
    <property type="match status" value="1"/>
</dbReference>
<keyword evidence="5" id="KW-0560">Oxidoreductase</keyword>
<keyword evidence="4" id="KW-0274">FAD</keyword>
<reference evidence="8" key="1">
    <citation type="journal article" date="2020" name="Stud. Mycol.">
        <title>101 Dothideomycetes genomes: a test case for predicting lifestyles and emergence of pathogens.</title>
        <authorList>
            <person name="Haridas S."/>
            <person name="Albert R."/>
            <person name="Binder M."/>
            <person name="Bloem J."/>
            <person name="Labutti K."/>
            <person name="Salamov A."/>
            <person name="Andreopoulos B."/>
            <person name="Baker S."/>
            <person name="Barry K."/>
            <person name="Bills G."/>
            <person name="Bluhm B."/>
            <person name="Cannon C."/>
            <person name="Castanera R."/>
            <person name="Culley D."/>
            <person name="Daum C."/>
            <person name="Ezra D."/>
            <person name="Gonzalez J."/>
            <person name="Henrissat B."/>
            <person name="Kuo A."/>
            <person name="Liang C."/>
            <person name="Lipzen A."/>
            <person name="Lutzoni F."/>
            <person name="Magnuson J."/>
            <person name="Mondo S."/>
            <person name="Nolan M."/>
            <person name="Ohm R."/>
            <person name="Pangilinan J."/>
            <person name="Park H.-J."/>
            <person name="Ramirez L."/>
            <person name="Alfaro M."/>
            <person name="Sun H."/>
            <person name="Tritt A."/>
            <person name="Yoshinaga Y."/>
            <person name="Zwiers L.-H."/>
            <person name="Turgeon B."/>
            <person name="Goodwin S."/>
            <person name="Spatafora J."/>
            <person name="Crous P."/>
            <person name="Grigoriev I."/>
        </authorList>
    </citation>
    <scope>NUCLEOTIDE SEQUENCE</scope>
    <source>
        <strain evidence="8">CBS 122368</strain>
    </source>
</reference>
<feature type="chain" id="PRO_5025458968" evidence="6">
    <location>
        <begin position="19"/>
        <end position="512"/>
    </location>
</feature>
<evidence type="ECO:0000313" key="8">
    <source>
        <dbReference type="EMBL" id="KAF2244373.1"/>
    </source>
</evidence>
<dbReference type="Pfam" id="PF08031">
    <property type="entry name" value="BBE"/>
    <property type="match status" value="1"/>
</dbReference>
<feature type="domain" description="FAD-binding PCMH-type" evidence="7">
    <location>
        <begin position="67"/>
        <end position="243"/>
    </location>
</feature>
<dbReference type="GO" id="GO:0071949">
    <property type="term" value="F:FAD binding"/>
    <property type="evidence" value="ECO:0007669"/>
    <property type="project" value="InterPro"/>
</dbReference>
<keyword evidence="9" id="KW-1185">Reference proteome</keyword>
<sequence length="512" mass="57247">MRYLFSFLWTVIFHLVTADVVVSDLLVRASGQDIKSGLGPKLSSGSRILLPGDSDFPPASERWQEYAKPTFSAIVEVTNENDISETASPRDIIYANNNSMPFLALGGAHGSITSLEGFQNGIGIRLSKLKNITVSDDGTYATIEGGVTNGEVMRALKAVNKQSATGVCECTGFMGALLGGGHGLLQGHYGMVIDNVIDFRVVMADGSIVNVSDTSDHDYFWALRGAGHNFGIVPSLRYKIYEPDYLQWNYTMMAFSQDKLEAVYEVMNKITARPEHELTNVINYAIWMRSPDIDPNNVLIFFGLIYPIPDDNGTTFTSWFLDLNPLSVQSQIVQYWDLPKLTGNGDDSPICQHGVNNHLRFPIYLDEYNLTATRSAYDLFNNMTAEVTAFKDSMILFEAYSLVAVRLVDWANSGFAWRDTKVLVAPVITYAPDAALDDTAIKFGNRTREILYEGTQGTRWWPVLRVYVNYAFGDETLDQLYGQLGWRTDKLAGIKQKIDPNNRFRWFAPVVR</sequence>
<evidence type="ECO:0000256" key="4">
    <source>
        <dbReference type="ARBA" id="ARBA00022827"/>
    </source>
</evidence>
<feature type="signal peptide" evidence="6">
    <location>
        <begin position="1"/>
        <end position="18"/>
    </location>
</feature>
<dbReference type="InterPro" id="IPR006094">
    <property type="entry name" value="Oxid_FAD_bind_N"/>
</dbReference>
<dbReference type="PROSITE" id="PS51387">
    <property type="entry name" value="FAD_PCMH"/>
    <property type="match status" value="1"/>
</dbReference>
<dbReference type="EMBL" id="ML987203">
    <property type="protein sequence ID" value="KAF2244373.1"/>
    <property type="molecule type" value="Genomic_DNA"/>
</dbReference>
<dbReference type="PANTHER" id="PTHR42973">
    <property type="entry name" value="BINDING OXIDOREDUCTASE, PUTATIVE (AFU_ORTHOLOGUE AFUA_1G17690)-RELATED"/>
    <property type="match status" value="1"/>
</dbReference>
<protein>
    <submittedName>
        <fullName evidence="8">FAD-binding domain-containing protein</fullName>
    </submittedName>
</protein>
<comment type="similarity">
    <text evidence="2">Belongs to the oxygen-dependent FAD-linked oxidoreductase family.</text>
</comment>
<dbReference type="InterPro" id="IPR036318">
    <property type="entry name" value="FAD-bd_PCMH-like_sf"/>
</dbReference>
<dbReference type="GeneID" id="54577432"/>
<comment type="cofactor">
    <cofactor evidence="1">
        <name>FAD</name>
        <dbReference type="ChEBI" id="CHEBI:57692"/>
    </cofactor>
</comment>
<dbReference type="SUPFAM" id="SSF56176">
    <property type="entry name" value="FAD-binding/transporter-associated domain-like"/>
    <property type="match status" value="1"/>
</dbReference>
<name>A0A6A6I3B1_9PLEO</name>
<proteinExistence type="inferred from homology"/>
<evidence type="ECO:0000256" key="6">
    <source>
        <dbReference type="SAM" id="SignalP"/>
    </source>
</evidence>
<keyword evidence="6" id="KW-0732">Signal</keyword>
<dbReference type="InterPro" id="IPR050416">
    <property type="entry name" value="FAD-linked_Oxidoreductase"/>
</dbReference>
<accession>A0A6A6I3B1</accession>
<dbReference type="PANTHER" id="PTHR42973:SF9">
    <property type="entry name" value="FAD-BINDING PCMH-TYPE DOMAIN-CONTAINING PROTEIN-RELATED"/>
    <property type="match status" value="1"/>
</dbReference>
<dbReference type="Gene3D" id="3.30.465.10">
    <property type="match status" value="1"/>
</dbReference>
<dbReference type="RefSeq" id="XP_033679377.1">
    <property type="nucleotide sequence ID" value="XM_033824102.1"/>
</dbReference>
<dbReference type="Proteomes" id="UP000800094">
    <property type="component" value="Unassembled WGS sequence"/>
</dbReference>
<dbReference type="OrthoDB" id="9996127at2759"/>
<dbReference type="InterPro" id="IPR016166">
    <property type="entry name" value="FAD-bd_PCMH"/>
</dbReference>
<dbReference type="AlphaFoldDB" id="A0A6A6I3B1"/>
<dbReference type="Gene3D" id="3.40.462.20">
    <property type="match status" value="1"/>
</dbReference>
<evidence type="ECO:0000259" key="7">
    <source>
        <dbReference type="PROSITE" id="PS51387"/>
    </source>
</evidence>
<dbReference type="InterPro" id="IPR012951">
    <property type="entry name" value="BBE"/>
</dbReference>
<evidence type="ECO:0000256" key="5">
    <source>
        <dbReference type="ARBA" id="ARBA00023002"/>
    </source>
</evidence>
<keyword evidence="3" id="KW-0285">Flavoprotein</keyword>
<evidence type="ECO:0000256" key="3">
    <source>
        <dbReference type="ARBA" id="ARBA00022630"/>
    </source>
</evidence>
<dbReference type="InterPro" id="IPR016169">
    <property type="entry name" value="FAD-bd_PCMH_sub2"/>
</dbReference>
<organism evidence="8 9">
    <name type="scientific">Trematosphaeria pertusa</name>
    <dbReference type="NCBI Taxonomy" id="390896"/>
    <lineage>
        <taxon>Eukaryota</taxon>
        <taxon>Fungi</taxon>
        <taxon>Dikarya</taxon>
        <taxon>Ascomycota</taxon>
        <taxon>Pezizomycotina</taxon>
        <taxon>Dothideomycetes</taxon>
        <taxon>Pleosporomycetidae</taxon>
        <taxon>Pleosporales</taxon>
        <taxon>Massarineae</taxon>
        <taxon>Trematosphaeriaceae</taxon>
        <taxon>Trematosphaeria</taxon>
    </lineage>
</organism>
<dbReference type="GO" id="GO:0016491">
    <property type="term" value="F:oxidoreductase activity"/>
    <property type="evidence" value="ECO:0007669"/>
    <property type="project" value="UniProtKB-KW"/>
</dbReference>
<evidence type="ECO:0000256" key="2">
    <source>
        <dbReference type="ARBA" id="ARBA00005466"/>
    </source>
</evidence>
<evidence type="ECO:0000256" key="1">
    <source>
        <dbReference type="ARBA" id="ARBA00001974"/>
    </source>
</evidence>